<evidence type="ECO:0000313" key="2">
    <source>
        <dbReference type="EMBL" id="KAK7838998.1"/>
    </source>
</evidence>
<comment type="caution">
    <text evidence="2">The sequence shown here is derived from an EMBL/GenBank/DDBJ whole genome shotgun (WGS) entry which is preliminary data.</text>
</comment>
<protein>
    <submittedName>
        <fullName evidence="2">Galactinol--sucrose galactosyltransferase</fullName>
    </submittedName>
</protein>
<keyword evidence="3" id="KW-1185">Reference proteome</keyword>
<dbReference type="InterPro" id="IPR008811">
    <property type="entry name" value="Glycosyl_hydrolases_36"/>
</dbReference>
<accession>A0AAW0KHV9</accession>
<dbReference type="Pfam" id="PF05691">
    <property type="entry name" value="Raffinose_syn"/>
    <property type="match status" value="2"/>
</dbReference>
<dbReference type="GO" id="GO:0047274">
    <property type="term" value="F:galactinol-sucrose galactosyltransferase activity"/>
    <property type="evidence" value="ECO:0007669"/>
    <property type="project" value="TreeGrafter"/>
</dbReference>
<dbReference type="PANTHER" id="PTHR31268">
    <property type="match status" value="1"/>
</dbReference>
<evidence type="ECO:0000256" key="1">
    <source>
        <dbReference type="ARBA" id="ARBA00023277"/>
    </source>
</evidence>
<gene>
    <name evidence="2" type="primary">RFS_2</name>
    <name evidence="2" type="ORF">CFP56_018862</name>
</gene>
<reference evidence="2 3" key="1">
    <citation type="journal article" date="2018" name="Sci. Data">
        <title>The draft genome sequence of cork oak.</title>
        <authorList>
            <person name="Ramos A.M."/>
            <person name="Usie A."/>
            <person name="Barbosa P."/>
            <person name="Barros P.M."/>
            <person name="Capote T."/>
            <person name="Chaves I."/>
            <person name="Simoes F."/>
            <person name="Abreu I."/>
            <person name="Carrasquinho I."/>
            <person name="Faro C."/>
            <person name="Guimaraes J.B."/>
            <person name="Mendonca D."/>
            <person name="Nobrega F."/>
            <person name="Rodrigues L."/>
            <person name="Saibo N.J.M."/>
            <person name="Varela M.C."/>
            <person name="Egas C."/>
            <person name="Matos J."/>
            <person name="Miguel C.M."/>
            <person name="Oliveira M.M."/>
            <person name="Ricardo C.P."/>
            <person name="Goncalves S."/>
        </authorList>
    </citation>
    <scope>NUCLEOTIDE SEQUENCE [LARGE SCALE GENOMIC DNA]</scope>
    <source>
        <strain evidence="3">cv. HL8</strain>
    </source>
</reference>
<sequence length="171" mass="18949">MLSCVGAIQSVEFDDNENLVKVGVRGSGEMRVFASEKPMSCKIDGVGVEFSYEDKMVTVQVPWPNSSRSSLVEDCLFEDPLHDGKTMLNIWNLNKHTGVLGLFNCQGGGWCPQSGRNKSASQFSRLVTCVTSPKEIEWNNGKHPNSIKGVDIFAVYMLQEKKLKLLKSSET</sequence>
<keyword evidence="2" id="KW-0328">Glycosyltransferase</keyword>
<dbReference type="PANTHER" id="PTHR31268:SF37">
    <property type="entry name" value="GALACTINOL--SUCROSE GALACTOSYLTRANSFERASE"/>
    <property type="match status" value="1"/>
</dbReference>
<keyword evidence="1" id="KW-0119">Carbohydrate metabolism</keyword>
<dbReference type="EMBL" id="PKMF04000293">
    <property type="protein sequence ID" value="KAK7838998.1"/>
    <property type="molecule type" value="Genomic_DNA"/>
</dbReference>
<keyword evidence="2" id="KW-0808">Transferase</keyword>
<dbReference type="AlphaFoldDB" id="A0AAW0KHV9"/>
<name>A0AAW0KHV9_QUESU</name>
<proteinExistence type="predicted"/>
<organism evidence="2 3">
    <name type="scientific">Quercus suber</name>
    <name type="common">Cork oak</name>
    <dbReference type="NCBI Taxonomy" id="58331"/>
    <lineage>
        <taxon>Eukaryota</taxon>
        <taxon>Viridiplantae</taxon>
        <taxon>Streptophyta</taxon>
        <taxon>Embryophyta</taxon>
        <taxon>Tracheophyta</taxon>
        <taxon>Spermatophyta</taxon>
        <taxon>Magnoliopsida</taxon>
        <taxon>eudicotyledons</taxon>
        <taxon>Gunneridae</taxon>
        <taxon>Pentapetalae</taxon>
        <taxon>rosids</taxon>
        <taxon>fabids</taxon>
        <taxon>Fagales</taxon>
        <taxon>Fagaceae</taxon>
        <taxon>Quercus</taxon>
    </lineage>
</organism>
<dbReference type="Proteomes" id="UP000237347">
    <property type="component" value="Unassembled WGS sequence"/>
</dbReference>
<evidence type="ECO:0000313" key="3">
    <source>
        <dbReference type="Proteomes" id="UP000237347"/>
    </source>
</evidence>